<name>A0AAV5G596_CORAM</name>
<dbReference type="GO" id="GO:0004022">
    <property type="term" value="F:alcohol dehydrogenase (NAD+) activity"/>
    <property type="evidence" value="ECO:0007669"/>
    <property type="project" value="TreeGrafter"/>
</dbReference>
<dbReference type="InterPro" id="IPR001670">
    <property type="entry name" value="ADH_Fe/GldA"/>
</dbReference>
<dbReference type="InterPro" id="IPR039697">
    <property type="entry name" value="Alcohol_dehydrogenase_Fe"/>
</dbReference>
<dbReference type="Pfam" id="PF25137">
    <property type="entry name" value="ADH_Fe_C"/>
    <property type="match status" value="1"/>
</dbReference>
<sequence length="357" mass="37387">MALSFDHITLGQRVKFGAGQAAHNLAAEVERLGAQRIMMISSKSGVRNAEKIAAHINVHTWHTDVVMHVPKETADKARQVAADNNIDLLVSVGGGSATGLAKAIALASGIPIIAIPTTYSGSEATNVWGLTEDKRKTTGIDDKVLPKTVIYDSELMLSLPVAMSVASGLNALAHCVDSLWAPQADPINAALAGEGIRALNTGLPKIAEDPRDITGRDEALYGAYLSAVAFASAGSGLHHKICHVLGGTFDLPHAQTHATVLPYVLAFNAPKAPDAEARMAAAFGAENALEGLQNLRKQVDAPQKLSDYGFASEGIPEAVEVILEKVPANNPRDVTAANMTALLTAALHGDNPAALDW</sequence>
<evidence type="ECO:0000256" key="2">
    <source>
        <dbReference type="ARBA" id="ARBA00023027"/>
    </source>
</evidence>
<dbReference type="Proteomes" id="UP001054925">
    <property type="component" value="Unassembled WGS sequence"/>
</dbReference>
<dbReference type="EMBL" id="BQKK01000001">
    <property type="protein sequence ID" value="GJN41824.1"/>
    <property type="molecule type" value="Genomic_DNA"/>
</dbReference>
<reference evidence="5" key="1">
    <citation type="submission" date="2021-12" db="EMBL/GenBank/DDBJ databases">
        <title>Draft genome sequence of Corynebacterium ammoniagenes strain T-723.</title>
        <authorList>
            <person name="Matsuzawa M."/>
            <person name="Hiratani M."/>
            <person name="Abe I."/>
            <person name="Tsuji Y."/>
            <person name="Nakamura J."/>
        </authorList>
    </citation>
    <scope>NUCLEOTIDE SEQUENCE</scope>
    <source>
        <strain evidence="5">T-723</strain>
    </source>
</reference>
<comment type="caution">
    <text evidence="5">The sequence shown here is derived from an EMBL/GenBank/DDBJ whole genome shotgun (WGS) entry which is preliminary data.</text>
</comment>
<dbReference type="Gene3D" id="1.20.1090.10">
    <property type="entry name" value="Dehydroquinate synthase-like - alpha domain"/>
    <property type="match status" value="1"/>
</dbReference>
<keyword evidence="2" id="KW-0520">NAD</keyword>
<dbReference type="InterPro" id="IPR056798">
    <property type="entry name" value="ADH_Fe_C"/>
</dbReference>
<evidence type="ECO:0000313" key="5">
    <source>
        <dbReference type="EMBL" id="GJN41824.1"/>
    </source>
</evidence>
<proteinExistence type="predicted"/>
<organism evidence="5 6">
    <name type="scientific">Corynebacterium ammoniagenes</name>
    <name type="common">Brevibacterium ammoniagenes</name>
    <dbReference type="NCBI Taxonomy" id="1697"/>
    <lineage>
        <taxon>Bacteria</taxon>
        <taxon>Bacillati</taxon>
        <taxon>Actinomycetota</taxon>
        <taxon>Actinomycetes</taxon>
        <taxon>Mycobacteriales</taxon>
        <taxon>Corynebacteriaceae</taxon>
        <taxon>Corynebacterium</taxon>
    </lineage>
</organism>
<feature type="domain" description="Alcohol dehydrogenase iron-type/glycerol dehydrogenase GldA" evidence="3">
    <location>
        <begin position="13"/>
        <end position="152"/>
    </location>
</feature>
<accession>A0AAV5G596</accession>
<dbReference type="PANTHER" id="PTHR11496:SF83">
    <property type="entry name" value="HYDROXYACID-OXOACID TRANSHYDROGENASE, MITOCHONDRIAL"/>
    <property type="match status" value="1"/>
</dbReference>
<keyword evidence="1" id="KW-0560">Oxidoreductase</keyword>
<feature type="domain" description="Fe-containing alcohol dehydrogenase-like C-terminal" evidence="4">
    <location>
        <begin position="165"/>
        <end position="346"/>
    </location>
</feature>
<evidence type="ECO:0000259" key="4">
    <source>
        <dbReference type="Pfam" id="PF25137"/>
    </source>
</evidence>
<dbReference type="InterPro" id="IPR034786">
    <property type="entry name" value="MAR"/>
</dbReference>
<dbReference type="Gene3D" id="3.40.50.1970">
    <property type="match status" value="1"/>
</dbReference>
<dbReference type="Pfam" id="PF00465">
    <property type="entry name" value="Fe-ADH"/>
    <property type="match status" value="1"/>
</dbReference>
<dbReference type="CDD" id="cd08177">
    <property type="entry name" value="MAR"/>
    <property type="match status" value="1"/>
</dbReference>
<dbReference type="GO" id="GO:0018506">
    <property type="term" value="F:maleylacetate reductase activity"/>
    <property type="evidence" value="ECO:0007669"/>
    <property type="project" value="InterPro"/>
</dbReference>
<gene>
    <name evidence="5" type="ORF">CAT723_03030</name>
</gene>
<dbReference type="GO" id="GO:0046872">
    <property type="term" value="F:metal ion binding"/>
    <property type="evidence" value="ECO:0007669"/>
    <property type="project" value="InterPro"/>
</dbReference>
<dbReference type="SUPFAM" id="SSF56796">
    <property type="entry name" value="Dehydroquinate synthase-like"/>
    <property type="match status" value="1"/>
</dbReference>
<dbReference type="RefSeq" id="WP_003849569.1">
    <property type="nucleotide sequence ID" value="NZ_BQKK01000001.1"/>
</dbReference>
<protein>
    <submittedName>
        <fullName evidence="5">Maleylacetate reductase</fullName>
    </submittedName>
</protein>
<evidence type="ECO:0000259" key="3">
    <source>
        <dbReference type="Pfam" id="PF00465"/>
    </source>
</evidence>
<dbReference type="PANTHER" id="PTHR11496">
    <property type="entry name" value="ALCOHOL DEHYDROGENASE"/>
    <property type="match status" value="1"/>
</dbReference>
<dbReference type="AlphaFoldDB" id="A0AAV5G596"/>
<evidence type="ECO:0000256" key="1">
    <source>
        <dbReference type="ARBA" id="ARBA00023002"/>
    </source>
</evidence>
<evidence type="ECO:0000313" key="6">
    <source>
        <dbReference type="Proteomes" id="UP001054925"/>
    </source>
</evidence>